<keyword evidence="3" id="KW-1185">Reference proteome</keyword>
<evidence type="ECO:0000256" key="1">
    <source>
        <dbReference type="SAM" id="MobiDB-lite"/>
    </source>
</evidence>
<dbReference type="Proteomes" id="UP000234331">
    <property type="component" value="Unassembled WGS sequence"/>
</dbReference>
<proteinExistence type="predicted"/>
<accession>A0A2I2KUC3</accession>
<name>A0A2I2KUC3_9ACTN</name>
<feature type="region of interest" description="Disordered" evidence="1">
    <location>
        <begin position="1"/>
        <end position="36"/>
    </location>
</feature>
<evidence type="ECO:0000313" key="3">
    <source>
        <dbReference type="Proteomes" id="UP000234331"/>
    </source>
</evidence>
<dbReference type="AlphaFoldDB" id="A0A2I2KUC3"/>
<sequence>MSSWSARPPASDHRDREIPGPLVAHPSSRQERARAPHYRRLLRRSMEVTNSQIDTAT</sequence>
<dbReference type="EMBL" id="FZMO01000236">
    <property type="protein sequence ID" value="SNQ49249.1"/>
    <property type="molecule type" value="Genomic_DNA"/>
</dbReference>
<evidence type="ECO:0000313" key="2">
    <source>
        <dbReference type="EMBL" id="SNQ49249.1"/>
    </source>
</evidence>
<organism evidence="2 3">
    <name type="scientific">Frankia canadensis</name>
    <dbReference type="NCBI Taxonomy" id="1836972"/>
    <lineage>
        <taxon>Bacteria</taxon>
        <taxon>Bacillati</taxon>
        <taxon>Actinomycetota</taxon>
        <taxon>Actinomycetes</taxon>
        <taxon>Frankiales</taxon>
        <taxon>Frankiaceae</taxon>
        <taxon>Frankia</taxon>
    </lineage>
</organism>
<protein>
    <submittedName>
        <fullName evidence="2">Uncharacterized protein</fullName>
    </submittedName>
</protein>
<gene>
    <name evidence="2" type="ORF">FRACA_3100002</name>
</gene>
<reference evidence="2 3" key="1">
    <citation type="submission" date="2017-06" db="EMBL/GenBank/DDBJ databases">
        <authorList>
            <person name="Kim H.J."/>
            <person name="Triplett B.A."/>
        </authorList>
    </citation>
    <scope>NUCLEOTIDE SEQUENCE [LARGE SCALE GENOMIC DNA]</scope>
    <source>
        <strain evidence="2">FRACA_ARgP5</strain>
    </source>
</reference>